<dbReference type="EMBL" id="CP013011">
    <property type="protein sequence ID" value="ALL00436.1"/>
    <property type="molecule type" value="Genomic_DNA"/>
</dbReference>
<name>A0A0P0N278_9CREN</name>
<evidence type="ECO:0000313" key="1">
    <source>
        <dbReference type="EMBL" id="ALL00436.1"/>
    </source>
</evidence>
<keyword evidence="4" id="KW-1185">Reference proteome</keyword>
<dbReference type="Proteomes" id="UP000058613">
    <property type="component" value="Chromosome"/>
</dbReference>
<dbReference type="STRING" id="1273541.Pyrde_0386"/>
<reference evidence="2 4" key="2">
    <citation type="submission" date="2017-05" db="EMBL/GenBank/DDBJ databases">
        <title>The draft genome of the hyperthermophilic archaeon 'Pyrodictium delaneyi strain Hulk', an iron and nitrate reducer, reveals the capacity for sulfate reduction.</title>
        <authorList>
            <person name="Demey L.M."/>
            <person name="Miller C."/>
            <person name="Manzella M."/>
            <person name="Reguera G."/>
            <person name="Kashefi K."/>
        </authorList>
    </citation>
    <scope>NUCLEOTIDE SEQUENCE [LARGE SCALE GENOMIC DNA]</scope>
    <source>
        <strain evidence="2 4">Hulk</strain>
    </source>
</reference>
<sequence length="81" mass="8883">MARVEELDLTKLTALCGDFSVHVLSKLEGLKSGERLVVKVRKDDKDLLEAAVSAVRDAGIAKPVGEGEEGEIFYVILEKQR</sequence>
<dbReference type="Proteomes" id="UP000196694">
    <property type="component" value="Unassembled WGS sequence"/>
</dbReference>
<evidence type="ECO:0000313" key="4">
    <source>
        <dbReference type="Proteomes" id="UP000196694"/>
    </source>
</evidence>
<reference evidence="1 3" key="1">
    <citation type="submission" date="2015-10" db="EMBL/GenBank/DDBJ databases">
        <title>Complete genome sequence of hyperthermophilic archaeon Pyrodictium delaneyi Su06.</title>
        <authorList>
            <person name="Jung J.-H."/>
            <person name="Lin J."/>
            <person name="Holden J.F."/>
            <person name="Park C.-S."/>
        </authorList>
    </citation>
    <scope>NUCLEOTIDE SEQUENCE [LARGE SCALE GENOMIC DNA]</scope>
    <source>
        <strain evidence="1 3">Su06</strain>
    </source>
</reference>
<dbReference type="RefSeq" id="WP_055407741.1">
    <property type="nucleotide sequence ID" value="NZ_CP013011.1"/>
</dbReference>
<protein>
    <submittedName>
        <fullName evidence="1">Uncharacterized protein</fullName>
    </submittedName>
</protein>
<dbReference type="AlphaFoldDB" id="A0A0P0N278"/>
<dbReference type="KEGG" id="pdl:Pyrde_0386"/>
<dbReference type="EMBL" id="NCQP01000007">
    <property type="protein sequence ID" value="OWJ53913.1"/>
    <property type="molecule type" value="Genomic_DNA"/>
</dbReference>
<dbReference type="OrthoDB" id="15397at2157"/>
<accession>A0A0P0N278</accession>
<dbReference type="GeneID" id="26098709"/>
<gene>
    <name evidence="2" type="ORF">Pdsh_08465</name>
    <name evidence="1" type="ORF">Pyrde_0386</name>
</gene>
<evidence type="ECO:0000313" key="2">
    <source>
        <dbReference type="EMBL" id="OWJ53913.1"/>
    </source>
</evidence>
<proteinExistence type="predicted"/>
<evidence type="ECO:0000313" key="3">
    <source>
        <dbReference type="Proteomes" id="UP000058613"/>
    </source>
</evidence>
<organism evidence="1 3">
    <name type="scientific">Pyrodictium delaneyi</name>
    <dbReference type="NCBI Taxonomy" id="1273541"/>
    <lineage>
        <taxon>Archaea</taxon>
        <taxon>Thermoproteota</taxon>
        <taxon>Thermoprotei</taxon>
        <taxon>Desulfurococcales</taxon>
        <taxon>Pyrodictiaceae</taxon>
        <taxon>Pyrodictium</taxon>
    </lineage>
</organism>